<dbReference type="AlphaFoldDB" id="A0A6B3W3K8"/>
<keyword evidence="1" id="KW-1133">Transmembrane helix</keyword>
<accession>A0A6B3W3K8</accession>
<dbReference type="EMBL" id="JAAIWN010000035">
    <property type="protein sequence ID" value="NEY82441.1"/>
    <property type="molecule type" value="Genomic_DNA"/>
</dbReference>
<protein>
    <submittedName>
        <fullName evidence="3">Uncharacterized protein</fullName>
    </submittedName>
</protein>
<dbReference type="RefSeq" id="WP_163242849.1">
    <property type="nucleotide sequence ID" value="NZ_CP082780.1"/>
</dbReference>
<reference evidence="3 4" key="1">
    <citation type="submission" date="2020-02" db="EMBL/GenBank/DDBJ databases">
        <title>Bacillus aquiflavi sp. nov., isolated from yellow water of strong flavor Chinese baijiu in Yibin region of China.</title>
        <authorList>
            <person name="Xie J."/>
        </authorList>
    </citation>
    <scope>NUCLEOTIDE SEQUENCE [LARGE SCALE GENOMIC DNA]</scope>
    <source>
        <strain evidence="3 4">3H-10</strain>
    </source>
</reference>
<dbReference type="EMBL" id="JACEIO010000035">
    <property type="protein sequence ID" value="MBA4538121.1"/>
    <property type="molecule type" value="Genomic_DNA"/>
</dbReference>
<gene>
    <name evidence="3" type="ORF">G4D64_13225</name>
    <name evidence="2" type="ORF">H1Z61_13495</name>
</gene>
<keyword evidence="1" id="KW-0812">Transmembrane</keyword>
<dbReference type="Proteomes" id="UP000570010">
    <property type="component" value="Unassembled WGS sequence"/>
</dbReference>
<reference evidence="2 5" key="2">
    <citation type="submission" date="2020-07" db="EMBL/GenBank/DDBJ databases">
        <authorList>
            <person name="Feng H."/>
        </authorList>
    </citation>
    <scope>NUCLEOTIDE SEQUENCE [LARGE SCALE GENOMIC DNA]</scope>
    <source>
        <strain evidence="2">S-12</strain>
        <strain evidence="5">s-12</strain>
    </source>
</reference>
<comment type="caution">
    <text evidence="3">The sequence shown here is derived from an EMBL/GenBank/DDBJ whole genome shotgun (WGS) entry which is preliminary data.</text>
</comment>
<evidence type="ECO:0000313" key="3">
    <source>
        <dbReference type="EMBL" id="NEY82441.1"/>
    </source>
</evidence>
<dbReference type="Proteomes" id="UP000472971">
    <property type="component" value="Unassembled WGS sequence"/>
</dbReference>
<proteinExistence type="predicted"/>
<sequence length="126" mass="14673">MSKLIIANLLILNMVVLYQQNDSILPFLIGIALPGIYKGITAQQFNQVFNLHKVKYSFKAPQRKLELFCAFLTNLSTDVSTYKELFTLRVFPNLLETLAWAGYSILFTFLMYRFLFLNMFKNEEKA</sequence>
<keyword evidence="1" id="KW-0472">Membrane</keyword>
<name>A0A6B3W3K8_9BACI</name>
<evidence type="ECO:0000313" key="4">
    <source>
        <dbReference type="Proteomes" id="UP000472971"/>
    </source>
</evidence>
<evidence type="ECO:0000313" key="5">
    <source>
        <dbReference type="Proteomes" id="UP000570010"/>
    </source>
</evidence>
<feature type="transmembrane region" description="Helical" evidence="1">
    <location>
        <begin position="98"/>
        <end position="116"/>
    </location>
</feature>
<evidence type="ECO:0000256" key="1">
    <source>
        <dbReference type="SAM" id="Phobius"/>
    </source>
</evidence>
<organism evidence="3 4">
    <name type="scientific">Bacillus aquiflavi</name>
    <dbReference type="NCBI Taxonomy" id="2672567"/>
    <lineage>
        <taxon>Bacteria</taxon>
        <taxon>Bacillati</taxon>
        <taxon>Bacillota</taxon>
        <taxon>Bacilli</taxon>
        <taxon>Bacillales</taxon>
        <taxon>Bacillaceae</taxon>
        <taxon>Bacillus</taxon>
    </lineage>
</organism>
<evidence type="ECO:0000313" key="2">
    <source>
        <dbReference type="EMBL" id="MBA4538121.1"/>
    </source>
</evidence>
<keyword evidence="4" id="KW-1185">Reference proteome</keyword>